<dbReference type="InterPro" id="IPR046897">
    <property type="entry name" value="ABC-3C_MC6"/>
</dbReference>
<dbReference type="Proteomes" id="UP000309170">
    <property type="component" value="Unassembled WGS sequence"/>
</dbReference>
<keyword evidence="1" id="KW-0812">Transmembrane</keyword>
<evidence type="ECO:0000313" key="2">
    <source>
        <dbReference type="EMBL" id="TKH06148.1"/>
    </source>
</evidence>
<protein>
    <submittedName>
        <fullName evidence="2">Uncharacterized protein</fullName>
    </submittedName>
</protein>
<dbReference type="EMBL" id="SZNT01000557">
    <property type="protein sequence ID" value="TKH06148.1"/>
    <property type="molecule type" value="Genomic_DNA"/>
</dbReference>
<organism evidence="2 3">
    <name type="scientific">Peribacillus simplex</name>
    <dbReference type="NCBI Taxonomy" id="1478"/>
    <lineage>
        <taxon>Bacteria</taxon>
        <taxon>Bacillati</taxon>
        <taxon>Bacillota</taxon>
        <taxon>Bacilli</taxon>
        <taxon>Bacillales</taxon>
        <taxon>Bacillaceae</taxon>
        <taxon>Peribacillus</taxon>
    </lineage>
</organism>
<feature type="transmembrane region" description="Helical" evidence="1">
    <location>
        <begin position="56"/>
        <end position="77"/>
    </location>
</feature>
<keyword evidence="1" id="KW-0472">Membrane</keyword>
<sequence>MNYFLLSKYRSVEENILFTAKILYELLGEKRQHIDQLFLDFASKQNITINLNVERILYLALTFLFSLGKVAFIENMIERLDDGGKS</sequence>
<proteinExistence type="predicted"/>
<evidence type="ECO:0000313" key="3">
    <source>
        <dbReference type="Proteomes" id="UP000309170"/>
    </source>
</evidence>
<dbReference type="AlphaFoldDB" id="A0A9X8ZCY0"/>
<accession>A0A9X8ZCY0</accession>
<evidence type="ECO:0000256" key="1">
    <source>
        <dbReference type="SAM" id="Phobius"/>
    </source>
</evidence>
<reference evidence="2 3" key="1">
    <citation type="journal article" date="2019" name="Environ. Microbiol.">
        <title>An active ?-lactamase is a part of an orchestrated cell wall stress resistance network of Bacillus subtilis and related rhizosphere species.</title>
        <authorList>
            <person name="Bucher T."/>
            <person name="Keren-Paz A."/>
            <person name="Hausser J."/>
            <person name="Olender T."/>
            <person name="Cytryn E."/>
            <person name="Kolodkin-Gal I."/>
        </authorList>
    </citation>
    <scope>NUCLEOTIDE SEQUENCE [LARGE SCALE GENOMIC DNA]</scope>
    <source>
        <strain evidence="2 3">I4</strain>
    </source>
</reference>
<keyword evidence="1" id="KW-1133">Transmembrane helix</keyword>
<gene>
    <name evidence="2" type="ORF">FC678_23710</name>
</gene>
<name>A0A9X8ZCY0_9BACI</name>
<dbReference type="Pfam" id="PF20293">
    <property type="entry name" value="MC6"/>
    <property type="match status" value="1"/>
</dbReference>
<comment type="caution">
    <text evidence="2">The sequence shown here is derived from an EMBL/GenBank/DDBJ whole genome shotgun (WGS) entry which is preliminary data.</text>
</comment>